<dbReference type="InterPro" id="IPR050766">
    <property type="entry name" value="Bact_Lucif_Oxidored"/>
</dbReference>
<dbReference type="RefSeq" id="WP_110756661.1">
    <property type="nucleotide sequence ID" value="NZ_PRLG01000008.1"/>
</dbReference>
<evidence type="ECO:0000256" key="1">
    <source>
        <dbReference type="ARBA" id="ARBA00023002"/>
    </source>
</evidence>
<organism evidence="4 5">
    <name type="scientific">Paenibacillus illinoisensis</name>
    <dbReference type="NCBI Taxonomy" id="59845"/>
    <lineage>
        <taxon>Bacteria</taxon>
        <taxon>Bacillati</taxon>
        <taxon>Bacillota</taxon>
        <taxon>Bacilli</taxon>
        <taxon>Bacillales</taxon>
        <taxon>Paenibacillaceae</taxon>
        <taxon>Paenibacillus</taxon>
    </lineage>
</organism>
<dbReference type="GO" id="GO:0004497">
    <property type="term" value="F:monooxygenase activity"/>
    <property type="evidence" value="ECO:0007669"/>
    <property type="project" value="UniProtKB-KW"/>
</dbReference>
<dbReference type="GO" id="GO:0016705">
    <property type="term" value="F:oxidoreductase activity, acting on paired donors, with incorporation or reduction of molecular oxygen"/>
    <property type="evidence" value="ECO:0007669"/>
    <property type="project" value="InterPro"/>
</dbReference>
<dbReference type="EMBL" id="PRLG01000008">
    <property type="protein sequence ID" value="PYY30421.1"/>
    <property type="molecule type" value="Genomic_DNA"/>
</dbReference>
<evidence type="ECO:0000313" key="4">
    <source>
        <dbReference type="EMBL" id="PYY30421.1"/>
    </source>
</evidence>
<keyword evidence="1 4" id="KW-0560">Oxidoreductase</keyword>
<evidence type="ECO:0000256" key="2">
    <source>
        <dbReference type="ARBA" id="ARBA00023033"/>
    </source>
</evidence>
<dbReference type="InterPro" id="IPR011251">
    <property type="entry name" value="Luciferase-like_dom"/>
</dbReference>
<dbReference type="Gene3D" id="3.20.20.30">
    <property type="entry name" value="Luciferase-like domain"/>
    <property type="match status" value="1"/>
</dbReference>
<dbReference type="GO" id="GO:0005829">
    <property type="term" value="C:cytosol"/>
    <property type="evidence" value="ECO:0007669"/>
    <property type="project" value="TreeGrafter"/>
</dbReference>
<evidence type="ECO:0000259" key="3">
    <source>
        <dbReference type="Pfam" id="PF00296"/>
    </source>
</evidence>
<feature type="domain" description="Luciferase-like" evidence="3">
    <location>
        <begin position="1"/>
        <end position="304"/>
    </location>
</feature>
<dbReference type="GO" id="GO:0003834">
    <property type="term" value="F:beta-carotene 15,15'-dioxygenase activity"/>
    <property type="evidence" value="ECO:0007669"/>
    <property type="project" value="UniProtKB-EC"/>
</dbReference>
<gene>
    <name evidence="4" type="ORF">PIL02S_00971</name>
</gene>
<proteinExistence type="predicted"/>
<sequence>MKFALFSLMKNLPNAVTGEALTTQQKFHNILEQARLAERLGFDAYGIGERHGAPFLSSSPPVVLTAIAAATSRIRLLTTVTVLSVLDPVRVAEDYATLDQLSGGRLEMIIGKGNDPRHYPLFGIREEEQWVSLAERYELLKRLWTEENVTWQGTYRPPLHEVTTWPRPLQQSIPIWHGSASSTLSTELAAKYGEPLFTSNSFHPQAKYKALIDHYRERLDYYGHDASRAVIGSGAGSLYLADTREEAIRRYTPYYNAFHATAAAQHNQSPFTDLEDNIARGPVLIGSPEQVIEKIMDYHAAFGHQVLSISVDGLSHSEQLEQVERFAQDVAPVLRRELPSVVWNDPPVLSQQSPSSASDTSASWPSAISPLFQV</sequence>
<dbReference type="Proteomes" id="UP000247459">
    <property type="component" value="Unassembled WGS sequence"/>
</dbReference>
<dbReference type="SUPFAM" id="SSF51679">
    <property type="entry name" value="Bacterial luciferase-like"/>
    <property type="match status" value="1"/>
</dbReference>
<keyword evidence="2" id="KW-0503">Monooxygenase</keyword>
<dbReference type="AlphaFoldDB" id="A0A2W0D3F6"/>
<dbReference type="PANTHER" id="PTHR30137">
    <property type="entry name" value="LUCIFERASE-LIKE MONOOXYGENASE"/>
    <property type="match status" value="1"/>
</dbReference>
<reference evidence="4 5" key="1">
    <citation type="submission" date="2018-01" db="EMBL/GenBank/DDBJ databases">
        <title>Genome sequence of the PGP bacterium Paenibacillus illinoisensis E3.</title>
        <authorList>
            <person name="Rolli E."/>
            <person name="Marasco R."/>
            <person name="Bessem C."/>
            <person name="Michoud G."/>
            <person name="Gaiarsa S."/>
            <person name="Borin S."/>
            <person name="Daffonchio D."/>
        </authorList>
    </citation>
    <scope>NUCLEOTIDE SEQUENCE [LARGE SCALE GENOMIC DNA]</scope>
    <source>
        <strain evidence="4 5">E3</strain>
    </source>
</reference>
<comment type="caution">
    <text evidence="4">The sequence shown here is derived from an EMBL/GenBank/DDBJ whole genome shotgun (WGS) entry which is preliminary data.</text>
</comment>
<name>A0A2W0D3F6_9BACL</name>
<dbReference type="OrthoDB" id="9776438at2"/>
<dbReference type="EC" id="1.13.11.63" evidence="4"/>
<protein>
    <submittedName>
        <fullName evidence="4">Coenzyme F420-dependent N5N10-methylene tetrahydromethanopterin reductase</fullName>
        <ecNumber evidence="4">1.13.11.63</ecNumber>
    </submittedName>
</protein>
<dbReference type="PANTHER" id="PTHR30137:SF8">
    <property type="entry name" value="BLR5498 PROTEIN"/>
    <property type="match status" value="1"/>
</dbReference>
<dbReference type="InterPro" id="IPR036661">
    <property type="entry name" value="Luciferase-like_sf"/>
</dbReference>
<evidence type="ECO:0000313" key="5">
    <source>
        <dbReference type="Proteomes" id="UP000247459"/>
    </source>
</evidence>
<accession>A0A2W0D3F6</accession>
<dbReference type="Pfam" id="PF00296">
    <property type="entry name" value="Bac_luciferase"/>
    <property type="match status" value="1"/>
</dbReference>